<name>A0A8S5QRU3_9CAUD</name>
<sequence length="1341" mass="150104">MSRIKADEYLEYLYGRLPTQWRLLDQEEGLPLYNYLKVIVYGGLEKNIDLANKFTELTDPVRCPSPFFPTLYESIGLKYDWGISEVYQRRVFQNIGELMRRRGSYNSIRYLIRVLTGMECNLDYQRNPVKNYENTDLVAFQGYNKGDITVLEMKGETTQDTTEGYNVLDIVGKTATSGDCRVKVYDNGVMQVTGTLLSDSSDMYISNNYTAEEKKKLKPGIYTLIGGNKVYPTPFFKFSNGEGFIEIKNNTNTTMDVTQRMLDADYNVVSGVWGGRGVKVVPGLCRPYVVCDSDNPNIFDHWALKIYDKATYTIQNNYGFTVVGNPVSFDMVPTKRFSEYAGKTLYISGEIVSETTTAGVHTEVSINHYDGTAWQGSSIKLGVGKFRNVAYTVPMTAEGSYTRLIFRPRNGTMVLNNIRVTEKPYVDDNKVSTGVQLINSDMLPSVNNNGVTINNNGDGSFTVKGTATGYITSIYNLSLSPGTYCVSGRKNNTQFFIRVSKDGQNYVNYTNSFEIKGDEAWVKAFIQVDKGKTANDTIWPMLNTGSVAKPWEPFTYGIPVKGHVTPTEPFEPYSKSVPSPSIEFRQPFHNVGDPVNLIKLRLSSRTSNGITYTNNGDGTFSITGTNTLAAENTTFRIDQTDGNTSDITTYEPGYYSMHFEVLEGDNTSEEIGLALYSPGMNKTYVSEATTPMYVSETIKDGTIVLIVKGGKTVNSRIRVQLQKGCFCTDWKPYSEGGVYEFITSKGRRNLLSHTNMGYYGFYATQYSRLERAQTPTDKNAVKAICTKAGQNYGIRNRVPDFKANTIKPNTIYQVSFDYYLSTNNNVELRCDLQRDEDWVKVVEFNAKATEVQKWNSVEFNAKATDFLQINTDLILTLYVSSGSNAVGDYITIQNLQLHETDLPNEWVPALEDQTAGTPNNDDVQLFDASQLRPLHTDKTTVTVASNVITITTTEAWGGAKYEITELVKGREVFISGVKKSVTPGSTGETALQVKITKADGTKSYTSEGHSVVVEDDIKSAIVELVTNNTGSDLEAPKTATFTDVMLNFGNRAYPWRPYDPSTAIIPKPEPVSDYIQRAMINLTAPLRSCGLINPVRDRIVRTGTKDAYKWKVHRRVGVQVLNGTESWEVSFVQGSYIRFALINNDLYDIAGPRMCDGLPYESVYDNTMTHECVHSSLEDGRIGITILLSRLATSDVAGFKSWLTSNNLTVLYGKAQIDYEDLDATSQRQLSAIEAYNSEHTTYMYTMDSVNPDLLVEYTGFGRYLFIAMLAADIEQLRNMDNSVKLVERFLTQFVPYYITPVVSGEVSQQEITGTHHMGVIVTESKIYTLVQYRSDNLTPQ</sequence>
<accession>A0A8S5QRU3</accession>
<dbReference type="EMBL" id="BK015712">
    <property type="protein sequence ID" value="DAE21531.1"/>
    <property type="molecule type" value="Genomic_DNA"/>
</dbReference>
<proteinExistence type="predicted"/>
<organism evidence="1">
    <name type="scientific">Myoviridae sp. ctgXL3</name>
    <dbReference type="NCBI Taxonomy" id="2826681"/>
    <lineage>
        <taxon>Viruses</taxon>
        <taxon>Duplodnaviria</taxon>
        <taxon>Heunggongvirae</taxon>
        <taxon>Uroviricota</taxon>
        <taxon>Caudoviricetes</taxon>
    </lineage>
</organism>
<reference evidence="1" key="1">
    <citation type="journal article" date="2021" name="Proc. Natl. Acad. Sci. U.S.A.">
        <title>A Catalog of Tens of Thousands of Viruses from Human Metagenomes Reveals Hidden Associations with Chronic Diseases.</title>
        <authorList>
            <person name="Tisza M.J."/>
            <person name="Buck C.B."/>
        </authorList>
    </citation>
    <scope>NUCLEOTIDE SEQUENCE</scope>
    <source>
        <strain evidence="1">CtgXL3</strain>
    </source>
</reference>
<protein>
    <submittedName>
        <fullName evidence="1">Tail protein</fullName>
    </submittedName>
</protein>
<evidence type="ECO:0000313" key="1">
    <source>
        <dbReference type="EMBL" id="DAE21531.1"/>
    </source>
</evidence>